<organism evidence="2 3">
    <name type="scientific">Suillus fuscotomentosus</name>
    <dbReference type="NCBI Taxonomy" id="1912939"/>
    <lineage>
        <taxon>Eukaryota</taxon>
        <taxon>Fungi</taxon>
        <taxon>Dikarya</taxon>
        <taxon>Basidiomycota</taxon>
        <taxon>Agaricomycotina</taxon>
        <taxon>Agaricomycetes</taxon>
        <taxon>Agaricomycetidae</taxon>
        <taxon>Boletales</taxon>
        <taxon>Suillineae</taxon>
        <taxon>Suillaceae</taxon>
        <taxon>Suillus</taxon>
    </lineage>
</organism>
<reference evidence="2" key="1">
    <citation type="journal article" date="2020" name="New Phytol.">
        <title>Comparative genomics reveals dynamic genome evolution in host specialist ectomycorrhizal fungi.</title>
        <authorList>
            <person name="Lofgren L.A."/>
            <person name="Nguyen N.H."/>
            <person name="Vilgalys R."/>
            <person name="Ruytinx J."/>
            <person name="Liao H.L."/>
            <person name="Branco S."/>
            <person name="Kuo A."/>
            <person name="LaButti K."/>
            <person name="Lipzen A."/>
            <person name="Andreopoulos W."/>
            <person name="Pangilinan J."/>
            <person name="Riley R."/>
            <person name="Hundley H."/>
            <person name="Na H."/>
            <person name="Barry K."/>
            <person name="Grigoriev I.V."/>
            <person name="Stajich J.E."/>
            <person name="Kennedy P.G."/>
        </authorList>
    </citation>
    <scope>NUCLEOTIDE SEQUENCE</scope>
    <source>
        <strain evidence="2">FC203</strain>
    </source>
</reference>
<dbReference type="Proteomes" id="UP001195769">
    <property type="component" value="Unassembled WGS sequence"/>
</dbReference>
<keyword evidence="1" id="KW-0732">Signal</keyword>
<feature type="signal peptide" evidence="1">
    <location>
        <begin position="1"/>
        <end position="21"/>
    </location>
</feature>
<protein>
    <recommendedName>
        <fullName evidence="4">Homing endonuclease LAGLIDADG domain-containing protein</fullName>
    </recommendedName>
</protein>
<dbReference type="EMBL" id="JABBWK010000005">
    <property type="protein sequence ID" value="KAG1906240.1"/>
    <property type="molecule type" value="Genomic_DNA"/>
</dbReference>
<evidence type="ECO:0008006" key="4">
    <source>
        <dbReference type="Google" id="ProtNLM"/>
    </source>
</evidence>
<dbReference type="AlphaFoldDB" id="A0AAD4HQD6"/>
<evidence type="ECO:0000313" key="2">
    <source>
        <dbReference type="EMBL" id="KAG1906240.1"/>
    </source>
</evidence>
<evidence type="ECO:0000313" key="3">
    <source>
        <dbReference type="Proteomes" id="UP001195769"/>
    </source>
</evidence>
<accession>A0AAD4HQD6</accession>
<evidence type="ECO:0000256" key="1">
    <source>
        <dbReference type="SAM" id="SignalP"/>
    </source>
</evidence>
<sequence length="187" mass="21178">MSKEGFSIFLFLEQVPMCVLGQLYDRSTPNIHRDRPLTSIKVQSYSKKFYRHFRGSNKDGNLFIYTHKHVPNIIEHFPTKGANVRHKQEQINKRLQLQVVKGSAAVISRPLYQLWLITGTLSNFFDSAPELAHLKGTGTCNVGPWGLVFGYQCPQGLVPSTLCSGGNFLAIHVPKDWCLHIWLIVQG</sequence>
<name>A0AAD4HQD6_9AGAM</name>
<comment type="caution">
    <text evidence="2">The sequence shown here is derived from an EMBL/GenBank/DDBJ whole genome shotgun (WGS) entry which is preliminary data.</text>
</comment>
<keyword evidence="3" id="KW-1185">Reference proteome</keyword>
<dbReference type="RefSeq" id="XP_041231815.1">
    <property type="nucleotide sequence ID" value="XM_041376548.1"/>
</dbReference>
<feature type="chain" id="PRO_5042248550" description="Homing endonuclease LAGLIDADG domain-containing protein" evidence="1">
    <location>
        <begin position="22"/>
        <end position="187"/>
    </location>
</feature>
<proteinExistence type="predicted"/>
<dbReference type="GeneID" id="64670846"/>
<gene>
    <name evidence="2" type="ORF">F5891DRAFT_975668</name>
</gene>